<dbReference type="Pfam" id="PF07660">
    <property type="entry name" value="STN"/>
    <property type="match status" value="1"/>
</dbReference>
<organism evidence="5 6">
    <name type="scientific">Algivirga pacifica</name>
    <dbReference type="NCBI Taxonomy" id="1162670"/>
    <lineage>
        <taxon>Bacteria</taxon>
        <taxon>Pseudomonadati</taxon>
        <taxon>Bacteroidota</taxon>
        <taxon>Cytophagia</taxon>
        <taxon>Cytophagales</taxon>
        <taxon>Flammeovirgaceae</taxon>
        <taxon>Algivirga</taxon>
    </lineage>
</organism>
<dbReference type="Proteomes" id="UP001500298">
    <property type="component" value="Unassembled WGS sequence"/>
</dbReference>
<name>A0ABP9DLL0_9BACT</name>
<dbReference type="InterPro" id="IPR011662">
    <property type="entry name" value="Secretin/TonB_short_N"/>
</dbReference>
<protein>
    <recommendedName>
        <fullName evidence="4">Secretin/TonB short N-terminal domain-containing protein</fullName>
    </recommendedName>
</protein>
<keyword evidence="1" id="KW-0813">Transport</keyword>
<keyword evidence="2" id="KW-0472">Membrane</keyword>
<accession>A0ABP9DLL0</accession>
<evidence type="ECO:0000313" key="6">
    <source>
        <dbReference type="Proteomes" id="UP001500298"/>
    </source>
</evidence>
<feature type="domain" description="Secretin/TonB short N-terminal" evidence="4">
    <location>
        <begin position="57"/>
        <end position="109"/>
    </location>
</feature>
<dbReference type="EMBL" id="BAABJX010000055">
    <property type="protein sequence ID" value="GAA4846680.1"/>
    <property type="molecule type" value="Genomic_DNA"/>
</dbReference>
<gene>
    <name evidence="5" type="ORF">GCM10023331_34240</name>
</gene>
<evidence type="ECO:0000256" key="3">
    <source>
        <dbReference type="ARBA" id="ARBA00023237"/>
    </source>
</evidence>
<evidence type="ECO:0000259" key="4">
    <source>
        <dbReference type="SMART" id="SM00965"/>
    </source>
</evidence>
<comment type="caution">
    <text evidence="5">The sequence shown here is derived from an EMBL/GenBank/DDBJ whole genome shotgun (WGS) entry which is preliminary data.</text>
</comment>
<evidence type="ECO:0000313" key="5">
    <source>
        <dbReference type="EMBL" id="GAA4846680.1"/>
    </source>
</evidence>
<evidence type="ECO:0000256" key="2">
    <source>
        <dbReference type="ARBA" id="ARBA00023136"/>
    </source>
</evidence>
<keyword evidence="6" id="KW-1185">Reference proteome</keyword>
<keyword evidence="3" id="KW-0998">Cell outer membrane</keyword>
<reference evidence="6" key="1">
    <citation type="journal article" date="2019" name="Int. J. Syst. Evol. Microbiol.">
        <title>The Global Catalogue of Microorganisms (GCM) 10K type strain sequencing project: providing services to taxonomists for standard genome sequencing and annotation.</title>
        <authorList>
            <consortium name="The Broad Institute Genomics Platform"/>
            <consortium name="The Broad Institute Genome Sequencing Center for Infectious Disease"/>
            <person name="Wu L."/>
            <person name="Ma J."/>
        </authorList>
    </citation>
    <scope>NUCLEOTIDE SEQUENCE [LARGE SCALE GENOMIC DNA]</scope>
    <source>
        <strain evidence="6">JCM 18326</strain>
    </source>
</reference>
<proteinExistence type="predicted"/>
<dbReference type="SMART" id="SM00965">
    <property type="entry name" value="STN"/>
    <property type="match status" value="1"/>
</dbReference>
<evidence type="ECO:0000256" key="1">
    <source>
        <dbReference type="ARBA" id="ARBA00022448"/>
    </source>
</evidence>
<sequence length="111" mass="12366">MMGMKGVLLLLLWGIGSAFIVPSEGVQTDLLSTKISIELKDATYPEAMALLEQEGGFNFVYSPDALDQLGKVTIKLQQEPLKKALDKLFNGNPLKYKEMDKDTIVIFKDKE</sequence>